<dbReference type="GO" id="GO:0016874">
    <property type="term" value="F:ligase activity"/>
    <property type="evidence" value="ECO:0007669"/>
    <property type="project" value="UniProtKB-KW"/>
</dbReference>
<organism evidence="1">
    <name type="scientific">Rhinella marina erythrocytic-like virus</name>
    <dbReference type="NCBI Taxonomy" id="2859906"/>
    <lineage>
        <taxon>Viruses</taxon>
        <taxon>Varidnaviria</taxon>
        <taxon>Bamfordvirae</taxon>
        <taxon>Nucleocytoviricota</taxon>
        <taxon>Megaviricetes</taxon>
        <taxon>Pimascovirales</taxon>
        <taxon>Pimascovirales incertae sedis</taxon>
        <taxon>Iridoviridae</taxon>
    </lineage>
</organism>
<reference evidence="1" key="1">
    <citation type="submission" date="2021-02" db="EMBL/GenBank/DDBJ databases">
        <title>Distinct virome patterns of the invasive cane toad (Rhinella marina) across its native and introduced ranges.</title>
        <authorList>
            <person name="Russo A.G."/>
            <person name="Harding E.F."/>
            <person name="Yan G.J."/>
            <person name="Selechnik D."/>
            <person name="Ducatez S."/>
            <person name="DeVore J.L."/>
            <person name="Zhou J."/>
            <person name="Sarma R.R."/>
            <person name="Lee Y.P."/>
            <person name="Richardson M.F."/>
            <person name="Shine R."/>
            <person name="Rollins L.A."/>
            <person name="White P.A."/>
        </authorList>
    </citation>
    <scope>NUCLEOTIDE SEQUENCE</scope>
</reference>
<dbReference type="EMBL" id="MW582938">
    <property type="protein sequence ID" value="QXT57814.1"/>
    <property type="molecule type" value="Genomic_DNA"/>
</dbReference>
<sequence>MEMNNSINSDEYTFISHDLMAETTTFFDIESGNQLFVNLPSSIVVTDLNHLKTLLPNLDGANVSIAEEGTTIRVFYNREKWYTSTKRKLQAFKSRWADKTCTFGATFAQAVRNELGELDDERPDQEFLEAFYEQYLDKDKIYFFVLRNTEGERIVCDPPENAKALHICTQKNGVNDFKHRICINIGPFTHTTTIKNNYTDIKCVLDEIDYHTHQGVIVEQNGVFYKLLVPEYAKLAAIRGSTASLKMCYLKLRNPEFFKERHLFLKLYPSFASQVEQLETDIYLVCCRLHKIYMDKFIGKRQLNLNITDASAIKIIHKRHIVDKLPTTPNKINDILVDYPVTINHLLKEKTRFENHCAQQESNCLETFKPPSSQNTINMFSRQHHQHAMLHD</sequence>
<evidence type="ECO:0000313" key="1">
    <source>
        <dbReference type="EMBL" id="QXT57814.1"/>
    </source>
</evidence>
<protein>
    <submittedName>
        <fullName evidence="1">Immediate early protein ICP-46/RNA ligase</fullName>
    </submittedName>
</protein>
<keyword evidence="1" id="KW-0436">Ligase</keyword>
<proteinExistence type="predicted"/>
<accession>A0A8F6UAB4</accession>
<name>A0A8F6UAB4_9VIRU</name>